<proteinExistence type="predicted"/>
<keyword evidence="1" id="KW-0812">Transmembrane</keyword>
<keyword evidence="1" id="KW-0472">Membrane</keyword>
<comment type="caution">
    <text evidence="2">The sequence shown here is derived from an EMBL/GenBank/DDBJ whole genome shotgun (WGS) entry which is preliminary data.</text>
</comment>
<feature type="transmembrane region" description="Helical" evidence="1">
    <location>
        <begin position="7"/>
        <end position="33"/>
    </location>
</feature>
<accession>A0ABN0ZL96</accession>
<sequence length="80" mass="9260">MKLIAKVLIVIGFLSVLLGIIPTIFTLIVYPSVEWETVLDLIAYVLFETPERGLWQVGVVIWLIGLWLLSRERKKGRIFY</sequence>
<dbReference type="EMBL" id="BAAACZ010000003">
    <property type="protein sequence ID" value="GAA0451634.1"/>
    <property type="molecule type" value="Genomic_DNA"/>
</dbReference>
<dbReference type="Proteomes" id="UP001500740">
    <property type="component" value="Unassembled WGS sequence"/>
</dbReference>
<protein>
    <submittedName>
        <fullName evidence="2">Uncharacterized protein</fullName>
    </submittedName>
</protein>
<feature type="transmembrane region" description="Helical" evidence="1">
    <location>
        <begin position="53"/>
        <end position="70"/>
    </location>
</feature>
<reference evidence="2 3" key="1">
    <citation type="journal article" date="2019" name="Int. J. Syst. Evol. Microbiol.">
        <title>The Global Catalogue of Microorganisms (GCM) 10K type strain sequencing project: providing services to taxonomists for standard genome sequencing and annotation.</title>
        <authorList>
            <consortium name="The Broad Institute Genomics Platform"/>
            <consortium name="The Broad Institute Genome Sequencing Center for Infectious Disease"/>
            <person name="Wu L."/>
            <person name="Ma J."/>
        </authorList>
    </citation>
    <scope>NUCLEOTIDE SEQUENCE [LARGE SCALE GENOMIC DNA]</scope>
    <source>
        <strain evidence="2 3">JCM 14193</strain>
    </source>
</reference>
<evidence type="ECO:0000256" key="1">
    <source>
        <dbReference type="SAM" id="Phobius"/>
    </source>
</evidence>
<dbReference type="RefSeq" id="WP_343781278.1">
    <property type="nucleotide sequence ID" value="NZ_BAAACZ010000003.1"/>
</dbReference>
<keyword evidence="1" id="KW-1133">Transmembrane helix</keyword>
<evidence type="ECO:0000313" key="3">
    <source>
        <dbReference type="Proteomes" id="UP001500740"/>
    </source>
</evidence>
<organism evidence="2 3">
    <name type="scientific">Alkalibacillus silvisoli</name>
    <dbReference type="NCBI Taxonomy" id="392823"/>
    <lineage>
        <taxon>Bacteria</taxon>
        <taxon>Bacillati</taxon>
        <taxon>Bacillota</taxon>
        <taxon>Bacilli</taxon>
        <taxon>Bacillales</taxon>
        <taxon>Bacillaceae</taxon>
        <taxon>Alkalibacillus</taxon>
    </lineage>
</organism>
<gene>
    <name evidence="2" type="ORF">GCM10008935_02730</name>
</gene>
<evidence type="ECO:0000313" key="2">
    <source>
        <dbReference type="EMBL" id="GAA0451634.1"/>
    </source>
</evidence>
<keyword evidence="3" id="KW-1185">Reference proteome</keyword>
<name>A0ABN0ZL96_9BACI</name>